<proteinExistence type="predicted"/>
<comment type="caution">
    <text evidence="2">The sequence shown here is derived from an EMBL/GenBank/DDBJ whole genome shotgun (WGS) entry which is preliminary data.</text>
</comment>
<dbReference type="AlphaFoldDB" id="A0AAN7UVW9"/>
<gene>
    <name evidence="2" type="ORF">RRF57_007783</name>
</gene>
<keyword evidence="3" id="KW-1185">Reference proteome</keyword>
<protein>
    <submittedName>
        <fullName evidence="2">Uncharacterized protein</fullName>
    </submittedName>
</protein>
<organism evidence="2 3">
    <name type="scientific">Xylaria bambusicola</name>
    <dbReference type="NCBI Taxonomy" id="326684"/>
    <lineage>
        <taxon>Eukaryota</taxon>
        <taxon>Fungi</taxon>
        <taxon>Dikarya</taxon>
        <taxon>Ascomycota</taxon>
        <taxon>Pezizomycotina</taxon>
        <taxon>Sordariomycetes</taxon>
        <taxon>Xylariomycetidae</taxon>
        <taxon>Xylariales</taxon>
        <taxon>Xylariaceae</taxon>
        <taxon>Xylaria</taxon>
    </lineage>
</organism>
<evidence type="ECO:0000313" key="2">
    <source>
        <dbReference type="EMBL" id="KAK5632069.1"/>
    </source>
</evidence>
<evidence type="ECO:0000313" key="3">
    <source>
        <dbReference type="Proteomes" id="UP001305414"/>
    </source>
</evidence>
<accession>A0AAN7UVW9</accession>
<dbReference type="Proteomes" id="UP001305414">
    <property type="component" value="Unassembled WGS sequence"/>
</dbReference>
<feature type="region of interest" description="Disordered" evidence="1">
    <location>
        <begin position="1"/>
        <end position="20"/>
    </location>
</feature>
<evidence type="ECO:0000256" key="1">
    <source>
        <dbReference type="SAM" id="MobiDB-lite"/>
    </source>
</evidence>
<reference evidence="2 3" key="1">
    <citation type="submission" date="2023-10" db="EMBL/GenBank/DDBJ databases">
        <title>Draft genome sequence of Xylaria bambusicola isolate GMP-LS, the root and basal stem rot pathogen of sugarcane in Indonesia.</title>
        <authorList>
            <person name="Selvaraj P."/>
            <person name="Muralishankar V."/>
            <person name="Muruganantham S."/>
            <person name="Sp S."/>
            <person name="Haryani S."/>
            <person name="Lau K.J.X."/>
            <person name="Naqvi N.I."/>
        </authorList>
    </citation>
    <scope>NUCLEOTIDE SEQUENCE [LARGE SCALE GENOMIC DNA]</scope>
    <source>
        <strain evidence="2">GMP-LS</strain>
    </source>
</reference>
<dbReference type="EMBL" id="JAWHQM010000022">
    <property type="protein sequence ID" value="KAK5632069.1"/>
    <property type="molecule type" value="Genomic_DNA"/>
</dbReference>
<feature type="compositionally biased region" description="Basic and acidic residues" evidence="1">
    <location>
        <begin position="8"/>
        <end position="20"/>
    </location>
</feature>
<name>A0AAN7UVW9_9PEZI</name>
<sequence>MPENSVEAQRHFNGEVAEDANKQVKDYLDERVPIFRQLNELREQVLYPPLPKLRELHRS</sequence>